<reference evidence="1" key="1">
    <citation type="submission" date="2012-04" db="EMBL/GenBank/DDBJ databases">
        <title>The Genome Sequence of Loa loa.</title>
        <authorList>
            <consortium name="The Broad Institute Genome Sequencing Platform"/>
            <consortium name="Broad Institute Genome Sequencing Center for Infectious Disease"/>
            <person name="Nutman T.B."/>
            <person name="Fink D.L."/>
            <person name="Russ C."/>
            <person name="Young S."/>
            <person name="Zeng Q."/>
            <person name="Gargeya S."/>
            <person name="Alvarado L."/>
            <person name="Berlin A."/>
            <person name="Chapman S.B."/>
            <person name="Chen Z."/>
            <person name="Freedman E."/>
            <person name="Gellesch M."/>
            <person name="Goldberg J."/>
            <person name="Griggs A."/>
            <person name="Gujja S."/>
            <person name="Heilman E.R."/>
            <person name="Heiman D."/>
            <person name="Howarth C."/>
            <person name="Mehta T."/>
            <person name="Neiman D."/>
            <person name="Pearson M."/>
            <person name="Roberts A."/>
            <person name="Saif S."/>
            <person name="Shea T."/>
            <person name="Shenoy N."/>
            <person name="Sisk P."/>
            <person name="Stolte C."/>
            <person name="Sykes S."/>
            <person name="White J."/>
            <person name="Yandava C."/>
            <person name="Haas B."/>
            <person name="Henn M.R."/>
            <person name="Nusbaum C."/>
            <person name="Birren B."/>
        </authorList>
    </citation>
    <scope>NUCLEOTIDE SEQUENCE [LARGE SCALE GENOMIC DNA]</scope>
</reference>
<protein>
    <submittedName>
        <fullName evidence="1">Uncharacterized protein</fullName>
    </submittedName>
</protein>
<gene>
    <name evidence="1" type="ORF">LOAG_07678</name>
</gene>
<dbReference type="CTD" id="9945101"/>
<dbReference type="RefSeq" id="XP_003143259.1">
    <property type="nucleotide sequence ID" value="XM_003143211.1"/>
</dbReference>
<dbReference type="EMBL" id="JH712187">
    <property type="protein sequence ID" value="EFO20809.1"/>
    <property type="molecule type" value="Genomic_DNA"/>
</dbReference>
<evidence type="ECO:0000313" key="1">
    <source>
        <dbReference type="EMBL" id="EFO20809.1"/>
    </source>
</evidence>
<accession>A0A1S0TWW5</accession>
<dbReference type="InParanoid" id="A0A1S0TWW5"/>
<dbReference type="KEGG" id="loa:LOAG_07678"/>
<proteinExistence type="predicted"/>
<sequence length="113" mass="12928">MRSCDLYLSRDIVELVQQPFPYRGKSFFTITPPPPHPWDSWDFGYKGGYRVAGCIRVYVAGVLKQKQFGQNCEVTTPLSVVLAKLSHCLTTECTTTRRYVWPLNPVLTMRIAN</sequence>
<dbReference type="AlphaFoldDB" id="A0A1S0TWW5"/>
<organism evidence="1">
    <name type="scientific">Loa loa</name>
    <name type="common">Eye worm</name>
    <name type="synonym">Filaria loa</name>
    <dbReference type="NCBI Taxonomy" id="7209"/>
    <lineage>
        <taxon>Eukaryota</taxon>
        <taxon>Metazoa</taxon>
        <taxon>Ecdysozoa</taxon>
        <taxon>Nematoda</taxon>
        <taxon>Chromadorea</taxon>
        <taxon>Rhabditida</taxon>
        <taxon>Spirurina</taxon>
        <taxon>Spiruromorpha</taxon>
        <taxon>Filarioidea</taxon>
        <taxon>Onchocercidae</taxon>
        <taxon>Loa</taxon>
    </lineage>
</organism>
<name>A0A1S0TWW5_LOALO</name>
<dbReference type="GeneID" id="9945101"/>